<accession>A0ABU5MT03</accession>
<feature type="transmembrane region" description="Helical" evidence="3">
    <location>
        <begin position="140"/>
        <end position="161"/>
    </location>
</feature>
<protein>
    <submittedName>
        <fullName evidence="4">WecB/TagA/CpsF family glycosyltransferase</fullName>
    </submittedName>
</protein>
<keyword evidence="3" id="KW-1133">Transmembrane helix</keyword>
<dbReference type="InterPro" id="IPR004629">
    <property type="entry name" value="WecG_TagA_CpsF"/>
</dbReference>
<sequence>MINFLVKWAKWFVPILGSILLFGFVHVFQQVGGFIFPGWSMAVFGLFFGVTLLGYLLQLNVLNRIGGIAVVFLAVVIVAGTLLPKQTIQSYPERTSQKVSEDFDAAWKAIYGKNLFEEFSLHNNLMAYLDSLADFDVHRAGQIGLFFLFGIALGICFLFPVDPIHRPEFLGRILLLLLCGFLWALQTELLQSLSPTRDVTFIGFLESLIGVSGGVVLFALFDVAYVSRKKALEDRRFNILGVGIDAVNMQDCLELFEEIIGKDINLECGSLIPLSDTAESSFLYPSQEETGTLELPDGQQFEVGSQESGAKTSNPKPQTPNYLKLSSGLQTKLPAMTTAMGVAGIVESRRRQKLQRILNESVLNTPDGMPLVWLGKLYGQRRIERVYGPDLLRDACAYGEDKGWRHYFWGAAPGIVEKLKEVLEIKHPKIEIAGICCPPFRPLTKEEEDALVEEVNASNTDIFWIGISTPKQLYFMDHIRDRLKCKIICPVGYAFDVNAGVEKDAPDWIKYAGLQWLHRGIKQPRLWKRYLPDNPMFILKVFAQMLHLKRFPMFMHERPVEPYQDAEGYDRFPAGCVSLSAMTMESARDRVANWVETGQKHYVNICTADTVVQCYDRPDMAKIVKNAGMATTDGMPLVWLARHFGFKDATRVYGPDLMLELCRLSEEKGYSHYFYGATDEVLAELKINLLKKFPKLKIAGMYSPPFRPLEESEKTEVAERINAAKPDIVWCGLGTPKQDYWVSEFRPKLNCAAILAVGAAFNFHAGHVKQAPRWMMKCGLEWLFRLVTEPKRLWRRYIIGNPRFVFQTLKQWVRAKHILKRMALSE</sequence>
<keyword evidence="1" id="KW-0328">Glycosyltransferase</keyword>
<proteinExistence type="predicted"/>
<gene>
    <name evidence="4" type="ORF">P9H32_01750</name>
</gene>
<keyword evidence="3" id="KW-0812">Transmembrane</keyword>
<evidence type="ECO:0000256" key="1">
    <source>
        <dbReference type="ARBA" id="ARBA00022676"/>
    </source>
</evidence>
<dbReference type="PANTHER" id="PTHR34136">
    <property type="match status" value="1"/>
</dbReference>
<dbReference type="PANTHER" id="PTHR34136:SF1">
    <property type="entry name" value="UDP-N-ACETYL-D-MANNOSAMINURONIC ACID TRANSFERASE"/>
    <property type="match status" value="1"/>
</dbReference>
<feature type="transmembrane region" description="Helical" evidence="3">
    <location>
        <begin position="173"/>
        <end position="193"/>
    </location>
</feature>
<feature type="transmembrane region" description="Helical" evidence="3">
    <location>
        <begin position="64"/>
        <end position="83"/>
    </location>
</feature>
<feature type="transmembrane region" description="Helical" evidence="3">
    <location>
        <begin position="12"/>
        <end position="28"/>
    </location>
</feature>
<reference evidence="4 5" key="1">
    <citation type="journal article" date="2024" name="Appl. Environ. Microbiol.">
        <title>Pontiella agarivorans sp. nov., a novel marine anaerobic bacterium capable of degrading macroalgal polysaccharides and fixing nitrogen.</title>
        <authorList>
            <person name="Liu N."/>
            <person name="Kivenson V."/>
            <person name="Peng X."/>
            <person name="Cui Z."/>
            <person name="Lankiewicz T.S."/>
            <person name="Gosselin K.M."/>
            <person name="English C.J."/>
            <person name="Blair E.M."/>
            <person name="O'Malley M.A."/>
            <person name="Valentine D.L."/>
        </authorList>
    </citation>
    <scope>NUCLEOTIDE SEQUENCE [LARGE SCALE GENOMIC DNA]</scope>
    <source>
        <strain evidence="4 5">NLcol2</strain>
    </source>
</reference>
<dbReference type="CDD" id="cd06533">
    <property type="entry name" value="Glyco_transf_WecG_TagA"/>
    <property type="match status" value="2"/>
</dbReference>
<evidence type="ECO:0000256" key="2">
    <source>
        <dbReference type="ARBA" id="ARBA00022679"/>
    </source>
</evidence>
<feature type="transmembrane region" description="Helical" evidence="3">
    <location>
        <begin position="34"/>
        <end position="57"/>
    </location>
</feature>
<evidence type="ECO:0000313" key="5">
    <source>
        <dbReference type="Proteomes" id="UP001290861"/>
    </source>
</evidence>
<dbReference type="EMBL" id="JARVCO010000002">
    <property type="protein sequence ID" value="MDZ8117336.1"/>
    <property type="molecule type" value="Genomic_DNA"/>
</dbReference>
<name>A0ABU5MT03_9BACT</name>
<keyword evidence="2" id="KW-0808">Transferase</keyword>
<evidence type="ECO:0000313" key="4">
    <source>
        <dbReference type="EMBL" id="MDZ8117336.1"/>
    </source>
</evidence>
<comment type="caution">
    <text evidence="4">The sequence shown here is derived from an EMBL/GenBank/DDBJ whole genome shotgun (WGS) entry which is preliminary data.</text>
</comment>
<evidence type="ECO:0000256" key="3">
    <source>
        <dbReference type="SAM" id="Phobius"/>
    </source>
</evidence>
<keyword evidence="3" id="KW-0472">Membrane</keyword>
<dbReference type="NCBIfam" id="TIGR00696">
    <property type="entry name" value="wecG_tagA_cpsF"/>
    <property type="match status" value="2"/>
</dbReference>
<organism evidence="4 5">
    <name type="scientific">Pontiella agarivorans</name>
    <dbReference type="NCBI Taxonomy" id="3038953"/>
    <lineage>
        <taxon>Bacteria</taxon>
        <taxon>Pseudomonadati</taxon>
        <taxon>Kiritimatiellota</taxon>
        <taxon>Kiritimatiellia</taxon>
        <taxon>Kiritimatiellales</taxon>
        <taxon>Pontiellaceae</taxon>
        <taxon>Pontiella</taxon>
    </lineage>
</organism>
<dbReference type="RefSeq" id="WP_322607137.1">
    <property type="nucleotide sequence ID" value="NZ_JARVCO010000002.1"/>
</dbReference>
<dbReference type="Proteomes" id="UP001290861">
    <property type="component" value="Unassembled WGS sequence"/>
</dbReference>
<keyword evidence="5" id="KW-1185">Reference proteome</keyword>
<feature type="transmembrane region" description="Helical" evidence="3">
    <location>
        <begin position="199"/>
        <end position="226"/>
    </location>
</feature>
<dbReference type="Pfam" id="PF03808">
    <property type="entry name" value="Glyco_tran_WecG"/>
    <property type="match status" value="2"/>
</dbReference>